<evidence type="ECO:0000313" key="2">
    <source>
        <dbReference type="Proteomes" id="UP000814140"/>
    </source>
</evidence>
<gene>
    <name evidence="1" type="ORF">BV25DRAFT_1308489</name>
</gene>
<organism evidence="1 2">
    <name type="scientific">Artomyces pyxidatus</name>
    <dbReference type="NCBI Taxonomy" id="48021"/>
    <lineage>
        <taxon>Eukaryota</taxon>
        <taxon>Fungi</taxon>
        <taxon>Dikarya</taxon>
        <taxon>Basidiomycota</taxon>
        <taxon>Agaricomycotina</taxon>
        <taxon>Agaricomycetes</taxon>
        <taxon>Russulales</taxon>
        <taxon>Auriscalpiaceae</taxon>
        <taxon>Artomyces</taxon>
    </lineage>
</organism>
<dbReference type="Proteomes" id="UP000814140">
    <property type="component" value="Unassembled WGS sequence"/>
</dbReference>
<comment type="caution">
    <text evidence="1">The sequence shown here is derived from an EMBL/GenBank/DDBJ whole genome shotgun (WGS) entry which is preliminary data.</text>
</comment>
<reference evidence="1" key="1">
    <citation type="submission" date="2021-03" db="EMBL/GenBank/DDBJ databases">
        <authorList>
            <consortium name="DOE Joint Genome Institute"/>
            <person name="Ahrendt S."/>
            <person name="Looney B.P."/>
            <person name="Miyauchi S."/>
            <person name="Morin E."/>
            <person name="Drula E."/>
            <person name="Courty P.E."/>
            <person name="Chicoki N."/>
            <person name="Fauchery L."/>
            <person name="Kohler A."/>
            <person name="Kuo A."/>
            <person name="Labutti K."/>
            <person name="Pangilinan J."/>
            <person name="Lipzen A."/>
            <person name="Riley R."/>
            <person name="Andreopoulos W."/>
            <person name="He G."/>
            <person name="Johnson J."/>
            <person name="Barry K.W."/>
            <person name="Grigoriev I.V."/>
            <person name="Nagy L."/>
            <person name="Hibbett D."/>
            <person name="Henrissat B."/>
            <person name="Matheny P.B."/>
            <person name="Labbe J."/>
            <person name="Martin F."/>
        </authorList>
    </citation>
    <scope>NUCLEOTIDE SEQUENCE</scope>
    <source>
        <strain evidence="1">HHB10654</strain>
    </source>
</reference>
<accession>A0ACB8SPM6</accession>
<evidence type="ECO:0000313" key="1">
    <source>
        <dbReference type="EMBL" id="KAI0058045.1"/>
    </source>
</evidence>
<reference evidence="1" key="2">
    <citation type="journal article" date="2022" name="New Phytol.">
        <title>Evolutionary transition to the ectomycorrhizal habit in the genomes of a hyperdiverse lineage of mushroom-forming fungi.</title>
        <authorList>
            <person name="Looney B."/>
            <person name="Miyauchi S."/>
            <person name="Morin E."/>
            <person name="Drula E."/>
            <person name="Courty P.E."/>
            <person name="Kohler A."/>
            <person name="Kuo A."/>
            <person name="LaButti K."/>
            <person name="Pangilinan J."/>
            <person name="Lipzen A."/>
            <person name="Riley R."/>
            <person name="Andreopoulos W."/>
            <person name="He G."/>
            <person name="Johnson J."/>
            <person name="Nolan M."/>
            <person name="Tritt A."/>
            <person name="Barry K.W."/>
            <person name="Grigoriev I.V."/>
            <person name="Nagy L.G."/>
            <person name="Hibbett D."/>
            <person name="Henrissat B."/>
            <person name="Matheny P.B."/>
            <person name="Labbe J."/>
            <person name="Martin F.M."/>
        </authorList>
    </citation>
    <scope>NUCLEOTIDE SEQUENCE</scope>
    <source>
        <strain evidence="1">HHB10654</strain>
    </source>
</reference>
<sequence length="130" mass="14064">MAVGQRGRCGWSGRLLTRVIAYVSMLVVALRTSRGRLAASLVEGELVCIVSDYSFTSGRIRTLGCAAIDNVGKPQVVLCLKVVSCSRFATLSPPPSSPNDRARIAPCDDCATFRIRVFQRETSSLLVKSE</sequence>
<proteinExistence type="predicted"/>
<dbReference type="EMBL" id="MU277239">
    <property type="protein sequence ID" value="KAI0058045.1"/>
    <property type="molecule type" value="Genomic_DNA"/>
</dbReference>
<name>A0ACB8SPM6_9AGAM</name>
<keyword evidence="2" id="KW-1185">Reference proteome</keyword>
<protein>
    <submittedName>
        <fullName evidence="1">Uncharacterized protein</fullName>
    </submittedName>
</protein>